<dbReference type="AlphaFoldDB" id="A0A1Q3E6V3"/>
<dbReference type="SUPFAM" id="SSF52343">
    <property type="entry name" value="Ferredoxin reductase-like, C-terminal NADP-linked domain"/>
    <property type="match status" value="1"/>
</dbReference>
<dbReference type="STRING" id="5353.A0A1Q3E6V3"/>
<evidence type="ECO:0000313" key="17">
    <source>
        <dbReference type="Proteomes" id="UP000188533"/>
    </source>
</evidence>
<evidence type="ECO:0000256" key="12">
    <source>
        <dbReference type="ARBA" id="ARBA00023180"/>
    </source>
</evidence>
<evidence type="ECO:0000256" key="4">
    <source>
        <dbReference type="ARBA" id="ARBA00022448"/>
    </source>
</evidence>
<accession>A0A1Q3E6V3</accession>
<dbReference type="InterPro" id="IPR013112">
    <property type="entry name" value="FAD-bd_8"/>
</dbReference>
<evidence type="ECO:0000256" key="3">
    <source>
        <dbReference type="ARBA" id="ARBA00012668"/>
    </source>
</evidence>
<evidence type="ECO:0000256" key="11">
    <source>
        <dbReference type="ARBA" id="ARBA00023136"/>
    </source>
</evidence>
<feature type="transmembrane region" description="Helical" evidence="14">
    <location>
        <begin position="167"/>
        <end position="193"/>
    </location>
</feature>
<proteinExistence type="inferred from homology"/>
<dbReference type="InterPro" id="IPR051410">
    <property type="entry name" value="Ferric/Cupric_Reductase"/>
</dbReference>
<keyword evidence="17" id="KW-1185">Reference proteome</keyword>
<feature type="transmembrane region" description="Helical" evidence="14">
    <location>
        <begin position="22"/>
        <end position="42"/>
    </location>
</feature>
<feature type="transmembrane region" description="Helical" evidence="14">
    <location>
        <begin position="135"/>
        <end position="155"/>
    </location>
</feature>
<evidence type="ECO:0000256" key="6">
    <source>
        <dbReference type="ARBA" id="ARBA00022692"/>
    </source>
</evidence>
<dbReference type="PANTHER" id="PTHR32361:SF9">
    <property type="entry name" value="FERRIC REDUCTASE TRANSMEMBRANE COMPONENT 3-RELATED"/>
    <property type="match status" value="1"/>
</dbReference>
<comment type="catalytic activity">
    <reaction evidence="13">
        <text>2 a Fe(II)-siderophore + NADP(+) + H(+) = 2 a Fe(III)-siderophore + NADPH</text>
        <dbReference type="Rhea" id="RHEA:28795"/>
        <dbReference type="Rhea" id="RHEA-COMP:11342"/>
        <dbReference type="Rhea" id="RHEA-COMP:11344"/>
        <dbReference type="ChEBI" id="CHEBI:15378"/>
        <dbReference type="ChEBI" id="CHEBI:29033"/>
        <dbReference type="ChEBI" id="CHEBI:29034"/>
        <dbReference type="ChEBI" id="CHEBI:57783"/>
        <dbReference type="ChEBI" id="CHEBI:58349"/>
        <dbReference type="EC" id="1.16.1.9"/>
    </reaction>
</comment>
<name>A0A1Q3E6V3_LENED</name>
<evidence type="ECO:0000256" key="1">
    <source>
        <dbReference type="ARBA" id="ARBA00004651"/>
    </source>
</evidence>
<keyword evidence="7" id="KW-0249">Electron transport</keyword>
<dbReference type="Pfam" id="PF08022">
    <property type="entry name" value="FAD_binding_8"/>
    <property type="match status" value="1"/>
</dbReference>
<evidence type="ECO:0000256" key="2">
    <source>
        <dbReference type="ARBA" id="ARBA00006278"/>
    </source>
</evidence>
<sequence length="608" mass="66942">MAAAAVAPTIVSFESTVDPAALVYHIDLFLIAIFAAVVLLRLPRAIARFWKFSEWGTGYILYHTNFRRSATRRVEFNSEAGSRHHDLATDDTHWSSVQRVNEKGAAPSYPPHVSSCPQVFRGALQLLHARFNPGVSMLQIIIIVIYIATLVYPAFYKTNPFSDPVRYGWIGVSQLPFVFALSSKNNILGWFLGSGYEKVHILHRVIGRVIVLSVNIHGLGFIYQWNLEGVFMSKIANPNNYWGLIALICADILIIFSTSWLRNKAYTLFLSTHIVCASLILPAIITHKPATSPYILTAVGIFVLDRVMRWIKTRITTATIRPLPELGVTRVEIPSINAGWRAGQHVRIRVLSSGMGIIGWSETHPFTIASIVKGEEGMILMCKKTGDWTNKLYDLAKSSAYEGEGEARKVRVSVEGPYGGPGHRMFSSFSAAVFVAGGSGITFALSSIQDLIQKDLEGHSRVKVIHLVWSVQEPSSLVPLLPLLTSLVQQSVFTPIRISVFYTRAPIGKFPFPDTFFRSTALTLSPGRPKVSKILEASISKAVSLGSGVKDHEKITGMIVGVCGPLGLVDSVAAEVGKVDPLRRDQVGGIEIHDECFGCLCLFYIFST</sequence>
<evidence type="ECO:0000256" key="7">
    <source>
        <dbReference type="ARBA" id="ARBA00022982"/>
    </source>
</evidence>
<evidence type="ECO:0000259" key="15">
    <source>
        <dbReference type="PROSITE" id="PS51384"/>
    </source>
</evidence>
<keyword evidence="9" id="KW-0560">Oxidoreductase</keyword>
<organism evidence="16 17">
    <name type="scientific">Lentinula edodes</name>
    <name type="common">Shiitake mushroom</name>
    <name type="synonym">Lentinus edodes</name>
    <dbReference type="NCBI Taxonomy" id="5353"/>
    <lineage>
        <taxon>Eukaryota</taxon>
        <taxon>Fungi</taxon>
        <taxon>Dikarya</taxon>
        <taxon>Basidiomycota</taxon>
        <taxon>Agaricomycotina</taxon>
        <taxon>Agaricomycetes</taxon>
        <taxon>Agaricomycetidae</taxon>
        <taxon>Agaricales</taxon>
        <taxon>Marasmiineae</taxon>
        <taxon>Omphalotaceae</taxon>
        <taxon>Lentinula</taxon>
    </lineage>
</organism>
<comment type="caution">
    <text evidence="16">The sequence shown here is derived from an EMBL/GenBank/DDBJ whole genome shotgun (WGS) entry which is preliminary data.</text>
</comment>
<dbReference type="InterPro" id="IPR017938">
    <property type="entry name" value="Riboflavin_synthase-like_b-brl"/>
</dbReference>
<dbReference type="SFLD" id="SFLDG01168">
    <property type="entry name" value="Ferric_reductase_subgroup_(FRE"/>
    <property type="match status" value="1"/>
</dbReference>
<dbReference type="CDD" id="cd06186">
    <property type="entry name" value="NOX_Duox_like_FAD_NADP"/>
    <property type="match status" value="1"/>
</dbReference>
<keyword evidence="12" id="KW-0325">Glycoprotein</keyword>
<dbReference type="GO" id="GO:0006826">
    <property type="term" value="P:iron ion transport"/>
    <property type="evidence" value="ECO:0007669"/>
    <property type="project" value="TreeGrafter"/>
</dbReference>
<dbReference type="GO" id="GO:0005886">
    <property type="term" value="C:plasma membrane"/>
    <property type="evidence" value="ECO:0007669"/>
    <property type="project" value="UniProtKB-SubCell"/>
</dbReference>
<feature type="transmembrane region" description="Helical" evidence="14">
    <location>
        <begin position="268"/>
        <end position="285"/>
    </location>
</feature>
<keyword evidence="10" id="KW-0406">Ion transport</keyword>
<comment type="similarity">
    <text evidence="2">Belongs to the ferric reductase (FRE) family.</text>
</comment>
<dbReference type="InterPro" id="IPR013121">
    <property type="entry name" value="Fe_red_NAD-bd_6"/>
</dbReference>
<evidence type="ECO:0000256" key="8">
    <source>
        <dbReference type="ARBA" id="ARBA00022989"/>
    </source>
</evidence>
<dbReference type="GO" id="GO:0052851">
    <property type="term" value="F:ferric-chelate reductase (NADPH) activity"/>
    <property type="evidence" value="ECO:0007669"/>
    <property type="project" value="UniProtKB-EC"/>
</dbReference>
<evidence type="ECO:0000256" key="13">
    <source>
        <dbReference type="ARBA" id="ARBA00048483"/>
    </source>
</evidence>
<dbReference type="Gene3D" id="3.40.50.80">
    <property type="entry name" value="Nucleotide-binding domain of ferredoxin-NADP reductase (FNR) module"/>
    <property type="match status" value="1"/>
</dbReference>
<dbReference type="EMBL" id="BDGU01000120">
    <property type="protein sequence ID" value="GAW02963.1"/>
    <property type="molecule type" value="Genomic_DNA"/>
</dbReference>
<dbReference type="SUPFAM" id="SSF63380">
    <property type="entry name" value="Riboflavin synthase domain-like"/>
    <property type="match status" value="1"/>
</dbReference>
<dbReference type="Pfam" id="PF01794">
    <property type="entry name" value="Ferric_reduct"/>
    <property type="match status" value="1"/>
</dbReference>
<evidence type="ECO:0000256" key="9">
    <source>
        <dbReference type="ARBA" id="ARBA00023002"/>
    </source>
</evidence>
<dbReference type="PROSITE" id="PS51384">
    <property type="entry name" value="FAD_FR"/>
    <property type="match status" value="1"/>
</dbReference>
<keyword evidence="8 14" id="KW-1133">Transmembrane helix</keyword>
<dbReference type="InterPro" id="IPR039261">
    <property type="entry name" value="FNR_nucleotide-bd"/>
</dbReference>
<evidence type="ECO:0000313" key="16">
    <source>
        <dbReference type="EMBL" id="GAW02963.1"/>
    </source>
</evidence>
<dbReference type="EC" id="1.16.1.9" evidence="3"/>
<feature type="transmembrane region" description="Helical" evidence="14">
    <location>
        <begin position="241"/>
        <end position="261"/>
    </location>
</feature>
<feature type="transmembrane region" description="Helical" evidence="14">
    <location>
        <begin position="205"/>
        <end position="225"/>
    </location>
</feature>
<evidence type="ECO:0000256" key="5">
    <source>
        <dbReference type="ARBA" id="ARBA00022475"/>
    </source>
</evidence>
<keyword evidence="11 14" id="KW-0472">Membrane</keyword>
<dbReference type="SFLD" id="SFLDS00052">
    <property type="entry name" value="Ferric_Reductase_Domain"/>
    <property type="match status" value="1"/>
</dbReference>
<dbReference type="Pfam" id="PF08030">
    <property type="entry name" value="NAD_binding_6"/>
    <property type="match status" value="1"/>
</dbReference>
<gene>
    <name evidence="16" type="ORF">LENED_004645</name>
</gene>
<keyword evidence="5" id="KW-1003">Cell membrane</keyword>
<reference evidence="16 17" key="2">
    <citation type="submission" date="2017-02" db="EMBL/GenBank/DDBJ databases">
        <title>A genome survey and senescence transcriptome analysis in Lentinula edodes.</title>
        <authorList>
            <person name="Sakamoto Y."/>
            <person name="Nakade K."/>
            <person name="Sato S."/>
            <person name="Yoshida Y."/>
            <person name="Miyazaki K."/>
            <person name="Natsume S."/>
            <person name="Konno N."/>
        </authorList>
    </citation>
    <scope>NUCLEOTIDE SEQUENCE [LARGE SCALE GENOMIC DNA]</scope>
    <source>
        <strain evidence="16 17">NBRC 111202</strain>
    </source>
</reference>
<dbReference type="Proteomes" id="UP000188533">
    <property type="component" value="Unassembled WGS sequence"/>
</dbReference>
<protein>
    <recommendedName>
        <fullName evidence="3">ferric-chelate reductase (NADPH)</fullName>
        <ecNumber evidence="3">1.16.1.9</ecNumber>
    </recommendedName>
</protein>
<feature type="domain" description="FAD-binding FR-type" evidence="15">
    <location>
        <begin position="308"/>
        <end position="424"/>
    </location>
</feature>
<evidence type="ECO:0000256" key="10">
    <source>
        <dbReference type="ARBA" id="ARBA00023065"/>
    </source>
</evidence>
<comment type="subcellular location">
    <subcellularLocation>
        <location evidence="1">Cell membrane</location>
        <topology evidence="1">Multi-pass membrane protein</topology>
    </subcellularLocation>
</comment>
<dbReference type="InterPro" id="IPR013130">
    <property type="entry name" value="Fe3_Rdtase_TM_dom"/>
</dbReference>
<dbReference type="GO" id="GO:0006879">
    <property type="term" value="P:intracellular iron ion homeostasis"/>
    <property type="evidence" value="ECO:0007669"/>
    <property type="project" value="TreeGrafter"/>
</dbReference>
<dbReference type="GO" id="GO:0015677">
    <property type="term" value="P:copper ion import"/>
    <property type="evidence" value="ECO:0007669"/>
    <property type="project" value="TreeGrafter"/>
</dbReference>
<reference evidence="16 17" key="1">
    <citation type="submission" date="2016-08" db="EMBL/GenBank/DDBJ databases">
        <authorList>
            <consortium name="Lentinula edodes genome sequencing consortium"/>
            <person name="Sakamoto Y."/>
            <person name="Nakade K."/>
            <person name="Sato S."/>
            <person name="Yoshida Y."/>
            <person name="Miyazaki K."/>
            <person name="Natsume S."/>
            <person name="Konno N."/>
        </authorList>
    </citation>
    <scope>NUCLEOTIDE SEQUENCE [LARGE SCALE GENOMIC DNA]</scope>
    <source>
        <strain evidence="16 17">NBRC 111202</strain>
    </source>
</reference>
<dbReference type="InterPro" id="IPR017927">
    <property type="entry name" value="FAD-bd_FR_type"/>
</dbReference>
<keyword evidence="4" id="KW-0813">Transport</keyword>
<keyword evidence="6 14" id="KW-0812">Transmembrane</keyword>
<evidence type="ECO:0000256" key="14">
    <source>
        <dbReference type="SAM" id="Phobius"/>
    </source>
</evidence>
<dbReference type="PANTHER" id="PTHR32361">
    <property type="entry name" value="FERRIC/CUPRIC REDUCTASE TRANSMEMBRANE COMPONENT"/>
    <property type="match status" value="1"/>
</dbReference>